<feature type="transmembrane region" description="Helical" evidence="7">
    <location>
        <begin position="297"/>
        <end position="316"/>
    </location>
</feature>
<evidence type="ECO:0000259" key="8">
    <source>
        <dbReference type="Pfam" id="PF00361"/>
    </source>
</evidence>
<evidence type="ECO:0000256" key="2">
    <source>
        <dbReference type="ARBA" id="ARBA00009025"/>
    </source>
</evidence>
<dbReference type="AlphaFoldDB" id="A0A521ALA9"/>
<organism evidence="9 10">
    <name type="scientific">Solitalea koreensis</name>
    <dbReference type="NCBI Taxonomy" id="543615"/>
    <lineage>
        <taxon>Bacteria</taxon>
        <taxon>Pseudomonadati</taxon>
        <taxon>Bacteroidota</taxon>
        <taxon>Sphingobacteriia</taxon>
        <taxon>Sphingobacteriales</taxon>
        <taxon>Sphingobacteriaceae</taxon>
        <taxon>Solitalea</taxon>
    </lineage>
</organism>
<dbReference type="PANTHER" id="PTHR43507:SF1">
    <property type="entry name" value="NADH-UBIQUINONE OXIDOREDUCTASE CHAIN 4"/>
    <property type="match status" value="1"/>
</dbReference>
<feature type="transmembrane region" description="Helical" evidence="7">
    <location>
        <begin position="127"/>
        <end position="145"/>
    </location>
</feature>
<sequence>MAGGLLAWLSGKWEPYLPRTIALISILIVFGLGLTIWISHASLSFYDNDGWIIDFKRIWIPDFGISFHLAMDGLSLIMVILTLFLGVLSILCSWDEIQERQGFYYFNLLWILAGIVGVFLATDLFLFYFFWEVMLIPMYLLIGIWGSENRIYASYKFFIFTQASGLLMLLAILGLYFINGRNTGHYSFDYFDLLNAEIAPTDAKWLMLGFLIAFVVKLPVFPFHTWLPDAHSEAPTAGSVVLAGLMLKTGAYGILRFVIPLFPQATAEIAWLAMLIGVIGIIYGAVLAFAQTDLKRLVAYTSVSHMGFIMLGAFSFNELALQGVLLQIITHGLSTGALFILAGSLKERLHTRDINKMGGLWADAPGIGTTGLIFAMASCGLPGLGNFIAEFMILMGAFKANIPLAVIATIGLVLSAIYSLRLMQKVFLGPKTDEHSIKDFSLREIIIMASLTIAIIWTGVYPQPIINTVNSSISKLKEYYSSAVMIEEPIVKKEIKYLPKSIDNDGK</sequence>
<feature type="transmembrane region" description="Helical" evidence="7">
    <location>
        <begin position="328"/>
        <end position="345"/>
    </location>
</feature>
<feature type="transmembrane region" description="Helical" evidence="7">
    <location>
        <begin position="205"/>
        <end position="227"/>
    </location>
</feature>
<keyword evidence="5 7" id="KW-0472">Membrane</keyword>
<protein>
    <submittedName>
        <fullName evidence="9">NADH dehydrogenase subunit M</fullName>
    </submittedName>
</protein>
<dbReference type="Pfam" id="PF00361">
    <property type="entry name" value="Proton_antipo_M"/>
    <property type="match status" value="1"/>
</dbReference>
<dbReference type="InterPro" id="IPR003918">
    <property type="entry name" value="NADH_UbQ_OxRdtase"/>
</dbReference>
<accession>A0A521ALA9</accession>
<gene>
    <name evidence="9" type="ORF">SAMN06265350_101232</name>
</gene>
<dbReference type="GO" id="GO:0048039">
    <property type="term" value="F:ubiquinone binding"/>
    <property type="evidence" value="ECO:0007669"/>
    <property type="project" value="TreeGrafter"/>
</dbReference>
<feature type="transmembrane region" description="Helical" evidence="7">
    <location>
        <begin position="239"/>
        <end position="263"/>
    </location>
</feature>
<dbReference type="GO" id="GO:0042773">
    <property type="term" value="P:ATP synthesis coupled electron transport"/>
    <property type="evidence" value="ECO:0007669"/>
    <property type="project" value="InterPro"/>
</dbReference>
<dbReference type="PANTHER" id="PTHR43507">
    <property type="entry name" value="NADH-UBIQUINONE OXIDOREDUCTASE CHAIN 4"/>
    <property type="match status" value="1"/>
</dbReference>
<evidence type="ECO:0000256" key="6">
    <source>
        <dbReference type="RuleBase" id="RU000320"/>
    </source>
</evidence>
<dbReference type="Proteomes" id="UP000315971">
    <property type="component" value="Unassembled WGS sequence"/>
</dbReference>
<feature type="transmembrane region" description="Helical" evidence="7">
    <location>
        <begin position="366"/>
        <end position="388"/>
    </location>
</feature>
<evidence type="ECO:0000313" key="9">
    <source>
        <dbReference type="EMBL" id="SMO35634.1"/>
    </source>
</evidence>
<dbReference type="GO" id="GO:0012505">
    <property type="term" value="C:endomembrane system"/>
    <property type="evidence" value="ECO:0007669"/>
    <property type="project" value="UniProtKB-SubCell"/>
</dbReference>
<dbReference type="InterPro" id="IPR010227">
    <property type="entry name" value="NADH_Q_OxRdtase_chainM/4"/>
</dbReference>
<comment type="similarity">
    <text evidence="2">Belongs to the complex I subunit 4 family.</text>
</comment>
<evidence type="ECO:0000256" key="7">
    <source>
        <dbReference type="SAM" id="Phobius"/>
    </source>
</evidence>
<feature type="transmembrane region" description="Helical" evidence="7">
    <location>
        <begin position="157"/>
        <end position="178"/>
    </location>
</feature>
<feature type="transmembrane region" description="Helical" evidence="7">
    <location>
        <begin position="400"/>
        <end position="420"/>
    </location>
</feature>
<evidence type="ECO:0000256" key="3">
    <source>
        <dbReference type="ARBA" id="ARBA00022692"/>
    </source>
</evidence>
<comment type="subcellular location">
    <subcellularLocation>
        <location evidence="1">Endomembrane system</location>
        <topology evidence="1">Multi-pass membrane protein</topology>
    </subcellularLocation>
    <subcellularLocation>
        <location evidence="6">Membrane</location>
        <topology evidence="6">Multi-pass membrane protein</topology>
    </subcellularLocation>
</comment>
<dbReference type="GO" id="GO:0016020">
    <property type="term" value="C:membrane"/>
    <property type="evidence" value="ECO:0007669"/>
    <property type="project" value="UniProtKB-SubCell"/>
</dbReference>
<feature type="transmembrane region" description="Helical" evidence="7">
    <location>
        <begin position="440"/>
        <end position="461"/>
    </location>
</feature>
<evidence type="ECO:0000256" key="4">
    <source>
        <dbReference type="ARBA" id="ARBA00022989"/>
    </source>
</evidence>
<dbReference type="EMBL" id="FXSZ01000001">
    <property type="protein sequence ID" value="SMO35634.1"/>
    <property type="molecule type" value="Genomic_DNA"/>
</dbReference>
<dbReference type="GO" id="GO:0003954">
    <property type="term" value="F:NADH dehydrogenase activity"/>
    <property type="evidence" value="ECO:0007669"/>
    <property type="project" value="TreeGrafter"/>
</dbReference>
<dbReference type="NCBIfam" id="NF004498">
    <property type="entry name" value="PRK05846.1-1"/>
    <property type="match status" value="1"/>
</dbReference>
<name>A0A521ALA9_9SPHI</name>
<dbReference type="PRINTS" id="PR01437">
    <property type="entry name" value="NUOXDRDTASE4"/>
</dbReference>
<keyword evidence="10" id="KW-1185">Reference proteome</keyword>
<feature type="domain" description="NADH:quinone oxidoreductase/Mrp antiporter transmembrane" evidence="8">
    <location>
        <begin position="121"/>
        <end position="414"/>
    </location>
</feature>
<dbReference type="GO" id="GO:0015990">
    <property type="term" value="P:electron transport coupled proton transport"/>
    <property type="evidence" value="ECO:0007669"/>
    <property type="project" value="TreeGrafter"/>
</dbReference>
<feature type="transmembrane region" description="Helical" evidence="7">
    <location>
        <begin position="21"/>
        <end position="45"/>
    </location>
</feature>
<keyword evidence="3 6" id="KW-0812">Transmembrane</keyword>
<keyword evidence="4 7" id="KW-1133">Transmembrane helix</keyword>
<evidence type="ECO:0000313" key="10">
    <source>
        <dbReference type="Proteomes" id="UP000315971"/>
    </source>
</evidence>
<reference evidence="9 10" key="1">
    <citation type="submission" date="2017-05" db="EMBL/GenBank/DDBJ databases">
        <authorList>
            <person name="Varghese N."/>
            <person name="Submissions S."/>
        </authorList>
    </citation>
    <scope>NUCLEOTIDE SEQUENCE [LARGE SCALE GENOMIC DNA]</scope>
    <source>
        <strain evidence="9 10">DSM 21342</strain>
    </source>
</reference>
<evidence type="ECO:0000256" key="1">
    <source>
        <dbReference type="ARBA" id="ARBA00004127"/>
    </source>
</evidence>
<proteinExistence type="inferred from homology"/>
<feature type="transmembrane region" description="Helical" evidence="7">
    <location>
        <begin position="65"/>
        <end position="91"/>
    </location>
</feature>
<feature type="transmembrane region" description="Helical" evidence="7">
    <location>
        <begin position="103"/>
        <end position="121"/>
    </location>
</feature>
<dbReference type="NCBIfam" id="TIGR01972">
    <property type="entry name" value="NDH_I_M"/>
    <property type="match status" value="1"/>
</dbReference>
<evidence type="ECO:0000256" key="5">
    <source>
        <dbReference type="ARBA" id="ARBA00023136"/>
    </source>
</evidence>
<feature type="transmembrane region" description="Helical" evidence="7">
    <location>
        <begin position="269"/>
        <end position="290"/>
    </location>
</feature>
<dbReference type="GO" id="GO:0008137">
    <property type="term" value="F:NADH dehydrogenase (ubiquinone) activity"/>
    <property type="evidence" value="ECO:0007669"/>
    <property type="project" value="InterPro"/>
</dbReference>
<dbReference type="InterPro" id="IPR001750">
    <property type="entry name" value="ND/Mrp_TM"/>
</dbReference>